<dbReference type="GO" id="GO:0015036">
    <property type="term" value="F:disulfide oxidoreductase activity"/>
    <property type="evidence" value="ECO:0007669"/>
    <property type="project" value="UniProtKB-ARBA"/>
</dbReference>
<dbReference type="InterPro" id="IPR013766">
    <property type="entry name" value="Thioredoxin_domain"/>
</dbReference>
<dbReference type="GO" id="GO:0016853">
    <property type="term" value="F:isomerase activity"/>
    <property type="evidence" value="ECO:0007669"/>
    <property type="project" value="UniProtKB-KW"/>
</dbReference>
<sequence>MKLKKVLTSALLYTAVLTGANGALADTSALEALREGDMRKLTFHSEPQAASDATFTDPEGGEHALSDYAGKHVLLNFWATWCAPCREEMPALDALQAELGGETFEVVPVATGRNTLAGIEDFFGEEGIETLPILLDPKQALARDMAVFGLPVTVILDPEGREIGRLQGGADWAGDSAKAILRALIAGES</sequence>
<dbReference type="InterPro" id="IPR036249">
    <property type="entry name" value="Thioredoxin-like_sf"/>
</dbReference>
<evidence type="ECO:0000256" key="2">
    <source>
        <dbReference type="SAM" id="SignalP"/>
    </source>
</evidence>
<evidence type="ECO:0000259" key="3">
    <source>
        <dbReference type="PROSITE" id="PS51352"/>
    </source>
</evidence>
<feature type="chain" id="PRO_5011595790" evidence="2">
    <location>
        <begin position="26"/>
        <end position="189"/>
    </location>
</feature>
<dbReference type="PROSITE" id="PS00194">
    <property type="entry name" value="THIOREDOXIN_1"/>
    <property type="match status" value="1"/>
</dbReference>
<accession>A0A1I5KVA6</accession>
<dbReference type="SUPFAM" id="SSF52833">
    <property type="entry name" value="Thioredoxin-like"/>
    <property type="match status" value="1"/>
</dbReference>
<dbReference type="PROSITE" id="PS51352">
    <property type="entry name" value="THIOREDOXIN_2"/>
    <property type="match status" value="1"/>
</dbReference>
<evidence type="ECO:0000256" key="1">
    <source>
        <dbReference type="ARBA" id="ARBA00023284"/>
    </source>
</evidence>
<dbReference type="STRING" id="441119.SAMN04488047_101323"/>
<evidence type="ECO:0000313" key="5">
    <source>
        <dbReference type="Proteomes" id="UP000199356"/>
    </source>
</evidence>
<gene>
    <name evidence="4" type="ORF">SAMN04488047_101323</name>
</gene>
<keyword evidence="1" id="KW-0676">Redox-active center</keyword>
<dbReference type="InterPro" id="IPR000866">
    <property type="entry name" value="AhpC/TSA"/>
</dbReference>
<dbReference type="GO" id="GO:0016209">
    <property type="term" value="F:antioxidant activity"/>
    <property type="evidence" value="ECO:0007669"/>
    <property type="project" value="InterPro"/>
</dbReference>
<dbReference type="PANTHER" id="PTHR42852">
    <property type="entry name" value="THIOL:DISULFIDE INTERCHANGE PROTEIN DSBE"/>
    <property type="match status" value="1"/>
</dbReference>
<dbReference type="InterPro" id="IPR017937">
    <property type="entry name" value="Thioredoxin_CS"/>
</dbReference>
<dbReference type="AlphaFoldDB" id="A0A1I5KVA6"/>
<keyword evidence="5" id="KW-1185">Reference proteome</keyword>
<dbReference type="CDD" id="cd02966">
    <property type="entry name" value="TlpA_like_family"/>
    <property type="match status" value="1"/>
</dbReference>
<keyword evidence="4" id="KW-0413">Isomerase</keyword>
<feature type="domain" description="Thioredoxin" evidence="3">
    <location>
        <begin position="44"/>
        <end position="186"/>
    </location>
</feature>
<organism evidence="4 5">
    <name type="scientific">Tranquillimonas alkanivorans</name>
    <dbReference type="NCBI Taxonomy" id="441119"/>
    <lineage>
        <taxon>Bacteria</taxon>
        <taxon>Pseudomonadati</taxon>
        <taxon>Pseudomonadota</taxon>
        <taxon>Alphaproteobacteria</taxon>
        <taxon>Rhodobacterales</taxon>
        <taxon>Roseobacteraceae</taxon>
        <taxon>Tranquillimonas</taxon>
    </lineage>
</organism>
<dbReference type="Proteomes" id="UP000199356">
    <property type="component" value="Unassembled WGS sequence"/>
</dbReference>
<keyword evidence="2" id="KW-0732">Signal</keyword>
<evidence type="ECO:0000313" key="4">
    <source>
        <dbReference type="EMBL" id="SFO88893.1"/>
    </source>
</evidence>
<dbReference type="PANTHER" id="PTHR42852:SF13">
    <property type="entry name" value="PROTEIN DIPZ"/>
    <property type="match status" value="1"/>
</dbReference>
<feature type="signal peptide" evidence="2">
    <location>
        <begin position="1"/>
        <end position="25"/>
    </location>
</feature>
<reference evidence="4 5" key="1">
    <citation type="submission" date="2016-10" db="EMBL/GenBank/DDBJ databases">
        <authorList>
            <person name="de Groot N.N."/>
        </authorList>
    </citation>
    <scope>NUCLEOTIDE SEQUENCE [LARGE SCALE GENOMIC DNA]</scope>
    <source>
        <strain evidence="4 5">DSM 19547</strain>
    </source>
</reference>
<name>A0A1I5KVA6_9RHOB</name>
<dbReference type="Gene3D" id="3.40.30.10">
    <property type="entry name" value="Glutaredoxin"/>
    <property type="match status" value="1"/>
</dbReference>
<dbReference type="EMBL" id="FOXA01000001">
    <property type="protein sequence ID" value="SFO88893.1"/>
    <property type="molecule type" value="Genomic_DNA"/>
</dbReference>
<proteinExistence type="predicted"/>
<protein>
    <submittedName>
        <fullName evidence="4">Thiol-disulfide isomerase or thioredoxin</fullName>
    </submittedName>
</protein>
<dbReference type="Pfam" id="PF00578">
    <property type="entry name" value="AhpC-TSA"/>
    <property type="match status" value="1"/>
</dbReference>
<dbReference type="InterPro" id="IPR050553">
    <property type="entry name" value="Thioredoxin_ResA/DsbE_sf"/>
</dbReference>